<reference evidence="5" key="1">
    <citation type="submission" date="2020-10" db="EMBL/GenBank/DDBJ databases">
        <authorList>
            <person name="Gilroy R."/>
        </authorList>
    </citation>
    <scope>NUCLEOTIDE SEQUENCE</scope>
    <source>
        <strain evidence="5">E3-2379</strain>
    </source>
</reference>
<dbReference type="EC" id="2.6.1.-" evidence="3"/>
<organism evidence="5 6">
    <name type="scientific">Candidatus Scybalomonas excrementavium</name>
    <dbReference type="NCBI Taxonomy" id="2840943"/>
    <lineage>
        <taxon>Bacteria</taxon>
        <taxon>Bacillati</taxon>
        <taxon>Bacillota</taxon>
        <taxon>Clostridia</taxon>
        <taxon>Lachnospirales</taxon>
        <taxon>Lachnospiraceae</taxon>
        <taxon>Lachnospiraceae incertae sedis</taxon>
        <taxon>Candidatus Scybalomonas</taxon>
    </lineage>
</organism>
<evidence type="ECO:0000313" key="6">
    <source>
        <dbReference type="Proteomes" id="UP000823618"/>
    </source>
</evidence>
<comment type="caution">
    <text evidence="5">The sequence shown here is derived from an EMBL/GenBank/DDBJ whole genome shotgun (WGS) entry which is preliminary data.</text>
</comment>
<keyword evidence="3" id="KW-0808">Transferase</keyword>
<dbReference type="EMBL" id="JADIML010000084">
    <property type="protein sequence ID" value="MBO8462881.1"/>
    <property type="molecule type" value="Genomic_DNA"/>
</dbReference>
<dbReference type="PROSITE" id="PS00105">
    <property type="entry name" value="AA_TRANSFER_CLASS_1"/>
    <property type="match status" value="1"/>
</dbReference>
<dbReference type="SUPFAM" id="SSF53383">
    <property type="entry name" value="PLP-dependent transferases"/>
    <property type="match status" value="1"/>
</dbReference>
<dbReference type="InterPro" id="IPR015422">
    <property type="entry name" value="PyrdxlP-dep_Trfase_small"/>
</dbReference>
<dbReference type="CDD" id="cd00609">
    <property type="entry name" value="AAT_like"/>
    <property type="match status" value="1"/>
</dbReference>
<sequence length="390" mass="45457">MELHGGYRHRASKETGFPVEQWLDFSANINPFGMPKGIKNAMLQGIEELVHYPDPDCLQLTKALAQWEGVEEERIFCGNGGADVLYRYLTALSPNKVCLPVPTFVEYEEVLKNHWNHQYEVTFFRKKAQETLAKKVDRIRPELVLYPMERVEQKENGQVVWKENHLVLTEEFLQCLDDTYDLLILCSPNNPTGKMISWELLENMIEKTREYQIKVLLDLSFLDFVGKQENELVKQLKKERHVTILRSFTKMYGIPGIRLGYGILDQTITKDMLQQKGPSWSVNHLAQKAGMAALLEEEFVKKTVAYIKKERAFLIEQLESLGFLVLCGEANYILFQKQGDDTLHERVKQRGILIRSCQNYRGLTKDYYRIGIKTREENEKLLQVFREEVK</sequence>
<dbReference type="InterPro" id="IPR015421">
    <property type="entry name" value="PyrdxlP-dep_Trfase_major"/>
</dbReference>
<gene>
    <name evidence="5" type="ORF">IAC13_02995</name>
</gene>
<protein>
    <recommendedName>
        <fullName evidence="3">Aminotransferase</fullName>
        <ecNumber evidence="3">2.6.1.-</ecNumber>
    </recommendedName>
</protein>
<dbReference type="Gene3D" id="3.40.640.10">
    <property type="entry name" value="Type I PLP-dependent aspartate aminotransferase-like (Major domain)"/>
    <property type="match status" value="1"/>
</dbReference>
<dbReference type="GO" id="GO:0008483">
    <property type="term" value="F:transaminase activity"/>
    <property type="evidence" value="ECO:0007669"/>
    <property type="project" value="UniProtKB-KW"/>
</dbReference>
<evidence type="ECO:0000256" key="3">
    <source>
        <dbReference type="RuleBase" id="RU000481"/>
    </source>
</evidence>
<comment type="similarity">
    <text evidence="3">Belongs to the class-I pyridoxal-phosphate-dependent aminotransferase family.</text>
</comment>
<dbReference type="Gene3D" id="3.90.1150.10">
    <property type="entry name" value="Aspartate Aminotransferase, domain 1"/>
    <property type="match status" value="1"/>
</dbReference>
<feature type="domain" description="Aminotransferase class I/classII large" evidence="4">
    <location>
        <begin position="21"/>
        <end position="384"/>
    </location>
</feature>
<evidence type="ECO:0000313" key="5">
    <source>
        <dbReference type="EMBL" id="MBO8462881.1"/>
    </source>
</evidence>
<evidence type="ECO:0000256" key="1">
    <source>
        <dbReference type="ARBA" id="ARBA00001933"/>
    </source>
</evidence>
<dbReference type="InterPro" id="IPR004839">
    <property type="entry name" value="Aminotransferase_I/II_large"/>
</dbReference>
<dbReference type="Pfam" id="PF00155">
    <property type="entry name" value="Aminotran_1_2"/>
    <property type="match status" value="1"/>
</dbReference>
<dbReference type="AlphaFoldDB" id="A0A9D9I0L2"/>
<dbReference type="GO" id="GO:0030170">
    <property type="term" value="F:pyridoxal phosphate binding"/>
    <property type="evidence" value="ECO:0007669"/>
    <property type="project" value="InterPro"/>
</dbReference>
<name>A0A9D9I0L2_9FIRM</name>
<keyword evidence="2" id="KW-0663">Pyridoxal phosphate</keyword>
<evidence type="ECO:0000256" key="2">
    <source>
        <dbReference type="ARBA" id="ARBA00022898"/>
    </source>
</evidence>
<dbReference type="Proteomes" id="UP000823618">
    <property type="component" value="Unassembled WGS sequence"/>
</dbReference>
<dbReference type="InterPro" id="IPR004838">
    <property type="entry name" value="NHTrfase_class1_PyrdxlP-BS"/>
</dbReference>
<reference evidence="5" key="2">
    <citation type="journal article" date="2021" name="PeerJ">
        <title>Extensive microbial diversity within the chicken gut microbiome revealed by metagenomics and culture.</title>
        <authorList>
            <person name="Gilroy R."/>
            <person name="Ravi A."/>
            <person name="Getino M."/>
            <person name="Pursley I."/>
            <person name="Horton D.L."/>
            <person name="Alikhan N.F."/>
            <person name="Baker D."/>
            <person name="Gharbi K."/>
            <person name="Hall N."/>
            <person name="Watson M."/>
            <person name="Adriaenssens E.M."/>
            <person name="Foster-Nyarko E."/>
            <person name="Jarju S."/>
            <person name="Secka A."/>
            <person name="Antonio M."/>
            <person name="Oren A."/>
            <person name="Chaudhuri R.R."/>
            <person name="La Ragione R."/>
            <person name="Hildebrand F."/>
            <person name="Pallen M.J."/>
        </authorList>
    </citation>
    <scope>NUCLEOTIDE SEQUENCE</scope>
    <source>
        <strain evidence="5">E3-2379</strain>
    </source>
</reference>
<accession>A0A9D9I0L2</accession>
<evidence type="ECO:0000259" key="4">
    <source>
        <dbReference type="Pfam" id="PF00155"/>
    </source>
</evidence>
<dbReference type="PANTHER" id="PTHR42885">
    <property type="entry name" value="HISTIDINOL-PHOSPHATE AMINOTRANSFERASE-RELATED"/>
    <property type="match status" value="1"/>
</dbReference>
<comment type="cofactor">
    <cofactor evidence="1 3">
        <name>pyridoxal 5'-phosphate</name>
        <dbReference type="ChEBI" id="CHEBI:597326"/>
    </cofactor>
</comment>
<keyword evidence="3 5" id="KW-0032">Aminotransferase</keyword>
<proteinExistence type="inferred from homology"/>
<dbReference type="InterPro" id="IPR015424">
    <property type="entry name" value="PyrdxlP-dep_Trfase"/>
</dbReference>
<dbReference type="PANTHER" id="PTHR42885:SF1">
    <property type="entry name" value="THREONINE-PHOSPHATE DECARBOXYLASE"/>
    <property type="match status" value="1"/>
</dbReference>